<feature type="domain" description="Protein kinase" evidence="19">
    <location>
        <begin position="696"/>
        <end position="987"/>
    </location>
</feature>
<dbReference type="PROSITE" id="PS50011">
    <property type="entry name" value="PROTEIN_KINASE_DOM"/>
    <property type="match status" value="1"/>
</dbReference>
<evidence type="ECO:0000256" key="13">
    <source>
        <dbReference type="ARBA" id="ARBA00022989"/>
    </source>
</evidence>
<keyword evidence="11" id="KW-0418">Kinase</keyword>
<evidence type="ECO:0000256" key="16">
    <source>
        <dbReference type="PROSITE-ProRule" id="PRU10141"/>
    </source>
</evidence>
<dbReference type="GO" id="GO:0004674">
    <property type="term" value="F:protein serine/threonine kinase activity"/>
    <property type="evidence" value="ECO:0007669"/>
    <property type="project" value="UniProtKB-KW"/>
</dbReference>
<dbReference type="Pfam" id="PF13855">
    <property type="entry name" value="LRR_8"/>
    <property type="match status" value="3"/>
</dbReference>
<keyword evidence="9" id="KW-0677">Repeat</keyword>
<evidence type="ECO:0000256" key="7">
    <source>
        <dbReference type="ARBA" id="ARBA00022692"/>
    </source>
</evidence>
<evidence type="ECO:0000256" key="17">
    <source>
        <dbReference type="SAM" id="Phobius"/>
    </source>
</evidence>
<proteinExistence type="inferred from homology"/>
<keyword evidence="15" id="KW-0325">Glycoprotein</keyword>
<dbReference type="SMART" id="SM00369">
    <property type="entry name" value="LRR_TYP"/>
    <property type="match status" value="7"/>
</dbReference>
<evidence type="ECO:0000256" key="12">
    <source>
        <dbReference type="ARBA" id="ARBA00022840"/>
    </source>
</evidence>
<evidence type="ECO:0000256" key="11">
    <source>
        <dbReference type="ARBA" id="ARBA00022777"/>
    </source>
</evidence>
<evidence type="ECO:0000256" key="3">
    <source>
        <dbReference type="ARBA" id="ARBA00012513"/>
    </source>
</evidence>
<evidence type="ECO:0000313" key="21">
    <source>
        <dbReference type="Proteomes" id="UP000325577"/>
    </source>
</evidence>
<dbReference type="InterPro" id="IPR003591">
    <property type="entry name" value="Leu-rich_rpt_typical-subtyp"/>
</dbReference>
<evidence type="ECO:0000256" key="2">
    <source>
        <dbReference type="ARBA" id="ARBA00008684"/>
    </source>
</evidence>
<dbReference type="PANTHER" id="PTHR45974">
    <property type="entry name" value="RECEPTOR-LIKE PROTEIN 55"/>
    <property type="match status" value="1"/>
</dbReference>
<comment type="similarity">
    <text evidence="2">Belongs to the protein kinase superfamily. Ser/Thr protein kinase family.</text>
</comment>
<keyword evidence="13 17" id="KW-1133">Transmembrane helix</keyword>
<evidence type="ECO:0000256" key="10">
    <source>
        <dbReference type="ARBA" id="ARBA00022741"/>
    </source>
</evidence>
<reference evidence="20 21" key="1">
    <citation type="submission" date="2019-09" db="EMBL/GenBank/DDBJ databases">
        <title>A chromosome-level genome assembly of the Chinese tupelo Nyssa sinensis.</title>
        <authorList>
            <person name="Yang X."/>
            <person name="Kang M."/>
            <person name="Yang Y."/>
            <person name="Xiong H."/>
            <person name="Wang M."/>
            <person name="Zhang Z."/>
            <person name="Wang Z."/>
            <person name="Wu H."/>
            <person name="Ma T."/>
            <person name="Liu J."/>
            <person name="Xi Z."/>
        </authorList>
    </citation>
    <scope>NUCLEOTIDE SEQUENCE [LARGE SCALE GENOMIC DNA]</scope>
    <source>
        <strain evidence="20">J267</strain>
        <tissue evidence="20">Leaf</tissue>
    </source>
</reference>
<dbReference type="GO" id="GO:0005524">
    <property type="term" value="F:ATP binding"/>
    <property type="evidence" value="ECO:0007669"/>
    <property type="project" value="UniProtKB-UniRule"/>
</dbReference>
<gene>
    <name evidence="20" type="ORF">F0562_029852</name>
</gene>
<name>A0A5J5AYW3_9ASTE</name>
<dbReference type="AlphaFoldDB" id="A0A5J5AYW3"/>
<evidence type="ECO:0000256" key="9">
    <source>
        <dbReference type="ARBA" id="ARBA00022737"/>
    </source>
</evidence>
<dbReference type="FunFam" id="1.10.510.10:FF:000714">
    <property type="entry name" value="Kinase family with leucine-rich repeat domain-containing protein"/>
    <property type="match status" value="1"/>
</dbReference>
<dbReference type="InterPro" id="IPR008271">
    <property type="entry name" value="Ser/Thr_kinase_AS"/>
</dbReference>
<dbReference type="InterPro" id="IPR001611">
    <property type="entry name" value="Leu-rich_rpt"/>
</dbReference>
<feature type="binding site" evidence="16">
    <location>
        <position position="725"/>
    </location>
    <ligand>
        <name>ATP</name>
        <dbReference type="ChEBI" id="CHEBI:30616"/>
    </ligand>
</feature>
<keyword evidence="14 17" id="KW-0472">Membrane</keyword>
<evidence type="ECO:0000256" key="14">
    <source>
        <dbReference type="ARBA" id="ARBA00023136"/>
    </source>
</evidence>
<organism evidence="20 21">
    <name type="scientific">Nyssa sinensis</name>
    <dbReference type="NCBI Taxonomy" id="561372"/>
    <lineage>
        <taxon>Eukaryota</taxon>
        <taxon>Viridiplantae</taxon>
        <taxon>Streptophyta</taxon>
        <taxon>Embryophyta</taxon>
        <taxon>Tracheophyta</taxon>
        <taxon>Spermatophyta</taxon>
        <taxon>Magnoliopsida</taxon>
        <taxon>eudicotyledons</taxon>
        <taxon>Gunneridae</taxon>
        <taxon>Pentapetalae</taxon>
        <taxon>asterids</taxon>
        <taxon>Cornales</taxon>
        <taxon>Nyssaceae</taxon>
        <taxon>Nyssa</taxon>
    </lineage>
</organism>
<dbReference type="InterPro" id="IPR032675">
    <property type="entry name" value="LRR_dom_sf"/>
</dbReference>
<dbReference type="Gene3D" id="3.80.10.10">
    <property type="entry name" value="Ribonuclease Inhibitor"/>
    <property type="match status" value="5"/>
</dbReference>
<dbReference type="GO" id="GO:0006952">
    <property type="term" value="P:defense response"/>
    <property type="evidence" value="ECO:0007669"/>
    <property type="project" value="UniProtKB-ARBA"/>
</dbReference>
<feature type="chain" id="PRO_5023945105" description="non-specific serine/threonine protein kinase" evidence="18">
    <location>
        <begin position="28"/>
        <end position="1022"/>
    </location>
</feature>
<dbReference type="Pfam" id="PF08263">
    <property type="entry name" value="LRRNT_2"/>
    <property type="match status" value="1"/>
</dbReference>
<evidence type="ECO:0000256" key="1">
    <source>
        <dbReference type="ARBA" id="ARBA00004370"/>
    </source>
</evidence>
<comment type="subcellular location">
    <subcellularLocation>
        <location evidence="1">Membrane</location>
    </subcellularLocation>
</comment>
<evidence type="ECO:0000256" key="15">
    <source>
        <dbReference type="ARBA" id="ARBA00023180"/>
    </source>
</evidence>
<dbReference type="Pfam" id="PF00069">
    <property type="entry name" value="Pkinase"/>
    <property type="match status" value="1"/>
</dbReference>
<dbReference type="PROSITE" id="PS00107">
    <property type="entry name" value="PROTEIN_KINASE_ATP"/>
    <property type="match status" value="1"/>
</dbReference>
<dbReference type="PANTHER" id="PTHR45974:SF274">
    <property type="entry name" value="PROTEIN KINASE DOMAIN-CONTAINING PROTEIN"/>
    <property type="match status" value="1"/>
</dbReference>
<feature type="transmembrane region" description="Helical" evidence="17">
    <location>
        <begin position="637"/>
        <end position="660"/>
    </location>
</feature>
<dbReference type="Pfam" id="PF00560">
    <property type="entry name" value="LRR_1"/>
    <property type="match status" value="4"/>
</dbReference>
<dbReference type="FunFam" id="3.80.10.10:FF:000221">
    <property type="entry name" value="Leucine-rich repeat receptor-like protein kinase PXL1"/>
    <property type="match status" value="1"/>
</dbReference>
<dbReference type="Gene3D" id="3.30.200.20">
    <property type="entry name" value="Phosphorylase Kinase, domain 1"/>
    <property type="match status" value="1"/>
</dbReference>
<keyword evidence="10 16" id="KW-0547">Nucleotide-binding</keyword>
<dbReference type="FunFam" id="3.80.10.10:FF:001670">
    <property type="entry name" value="Putative leucine-rich repeat receptor-like protein kinase family protein"/>
    <property type="match status" value="1"/>
</dbReference>
<evidence type="ECO:0000313" key="20">
    <source>
        <dbReference type="EMBL" id="KAA8534932.1"/>
    </source>
</evidence>
<keyword evidence="4" id="KW-0723">Serine/threonine-protein kinase</keyword>
<dbReference type="OrthoDB" id="676979at2759"/>
<keyword evidence="8 18" id="KW-0732">Signal</keyword>
<evidence type="ECO:0000256" key="5">
    <source>
        <dbReference type="ARBA" id="ARBA00022614"/>
    </source>
</evidence>
<dbReference type="SUPFAM" id="SSF52058">
    <property type="entry name" value="L domain-like"/>
    <property type="match status" value="1"/>
</dbReference>
<dbReference type="EMBL" id="CM018040">
    <property type="protein sequence ID" value="KAA8534932.1"/>
    <property type="molecule type" value="Genomic_DNA"/>
</dbReference>
<keyword evidence="5" id="KW-0433">Leucine-rich repeat</keyword>
<accession>A0A5J5AYW3</accession>
<keyword evidence="7 17" id="KW-0812">Transmembrane</keyword>
<dbReference type="FunFam" id="3.30.200.20:FF:000512">
    <property type="entry name" value="Receptor-like protein kinase HSL1"/>
    <property type="match status" value="1"/>
</dbReference>
<dbReference type="InterPro" id="IPR017441">
    <property type="entry name" value="Protein_kinase_ATP_BS"/>
</dbReference>
<dbReference type="FunFam" id="3.80.10.10:FF:000824">
    <property type="entry name" value="Receptor-like protein kinase HSL1 isoform A"/>
    <property type="match status" value="1"/>
</dbReference>
<dbReference type="FunFam" id="3.80.10.10:FF:000642">
    <property type="entry name" value="Leucine-rich receptor-like protein kinase family protein"/>
    <property type="match status" value="1"/>
</dbReference>
<evidence type="ECO:0000256" key="4">
    <source>
        <dbReference type="ARBA" id="ARBA00022527"/>
    </source>
</evidence>
<dbReference type="Proteomes" id="UP000325577">
    <property type="component" value="Linkage Group LG17"/>
</dbReference>
<feature type="signal peptide" evidence="18">
    <location>
        <begin position="1"/>
        <end position="27"/>
    </location>
</feature>
<evidence type="ECO:0000256" key="8">
    <source>
        <dbReference type="ARBA" id="ARBA00022729"/>
    </source>
</evidence>
<keyword evidence="12 16" id="KW-0067">ATP-binding</keyword>
<dbReference type="EC" id="2.7.11.1" evidence="3"/>
<dbReference type="Gene3D" id="1.10.510.10">
    <property type="entry name" value="Transferase(Phosphotransferase) domain 1"/>
    <property type="match status" value="1"/>
</dbReference>
<dbReference type="PROSITE" id="PS51450">
    <property type="entry name" value="LRR"/>
    <property type="match status" value="1"/>
</dbReference>
<evidence type="ECO:0000256" key="6">
    <source>
        <dbReference type="ARBA" id="ARBA00022679"/>
    </source>
</evidence>
<evidence type="ECO:0000259" key="19">
    <source>
        <dbReference type="PROSITE" id="PS50011"/>
    </source>
</evidence>
<dbReference type="GO" id="GO:0051707">
    <property type="term" value="P:response to other organism"/>
    <property type="evidence" value="ECO:0007669"/>
    <property type="project" value="UniProtKB-ARBA"/>
</dbReference>
<dbReference type="GO" id="GO:0016020">
    <property type="term" value="C:membrane"/>
    <property type="evidence" value="ECO:0007669"/>
    <property type="project" value="UniProtKB-SubCell"/>
</dbReference>
<dbReference type="SMART" id="SM00220">
    <property type="entry name" value="S_TKc"/>
    <property type="match status" value="1"/>
</dbReference>
<dbReference type="SUPFAM" id="SSF56112">
    <property type="entry name" value="Protein kinase-like (PK-like)"/>
    <property type="match status" value="1"/>
</dbReference>
<keyword evidence="6" id="KW-0808">Transferase</keyword>
<sequence>MSETISLQTPLFLVVIFFLILPFHGNSQTSNPEQTNLLKLKQHWSNPPSINHWTPSSNSNSTHCSWPEITCTDGSVTGIVLININLTTTIPPFICDLQNLTHIDVQNNYIPGTFPTALYNCSKLQYLDISQNCFVGFIPGNVNRLSPRLRYLDISGNNFTGDIPSTIGLLPELQVLQLSLNLFNGSFPPEICNLSNLEVLKLEFNDFMPSTLPSSFGRLKKLRELWMRVTNLVGEIPETIGNLTALEFLDLSTNDLTGDIPSGSFSMKNLTNIYLFKNRLSGMIPGTIEALNLEVIDLSENNLTGTIPEDFGKLTKLTELLLFSNQLSGEIPTTVGSLPALSDVRIYSNNLSGELPPDFGRYSTLKYFEVPDNQFSGRLPEFLCHNGVLASVIAFNNNLSGELPNSLGNCRSLNILRIHGNRFSGNIPTGLWTSFNLTQLMLSNNFFTGHLPDELGANLSRLEISNNRFSGEIPAGISSWRNLTVFIASNNLFNGTLPQELTALPALTTLLLDGNRFSGHFPSEIFSWESLNTLNLSRNRLSGQIPAEIGFLPRLTELDLSGNEFSGQIPPEIGNLRLTSLNLSSNLLTGIIPVEFENAAFDSSFLNNSDLCTSNPSLGIDVCSSKPRKSNRISSQLFAILICISAVMFILALLFGFLAIRYHGRRKDELDSRDSTWKLTSFQRLNFRDSDILSSLIDSNMIGSGGSGKVYRVPVNHSGEFVAVKRIWNSKKLEIKLEKSFMAEVEILSNIRHSNIVKLLCCMSSENSKLLVYEYLKNCSLDRWLHGRKRRSSVSGSVRHDVLDWPKRFKIAVGAARGLCYMHHDCSPPIIHRDVKSSNILLDSEFNAKIADFGLAKMLIKHGEPNTMSSVAGSFGYFAPEYAHTTRVNEKIDAYSFGVVLLELATGREANDGDEHTNLADWSWRHIQENRPITDALDGEIKEQCYLDEMRSVFKLGIICTGTLPSTRPTMKEVLQILLRHNHQPAFAEKNGGGEYDAAPLLKNSRREKVLENGNGGLAWNV</sequence>
<dbReference type="SUPFAM" id="SSF52047">
    <property type="entry name" value="RNI-like"/>
    <property type="match status" value="1"/>
</dbReference>
<dbReference type="PROSITE" id="PS00108">
    <property type="entry name" value="PROTEIN_KINASE_ST"/>
    <property type="match status" value="1"/>
</dbReference>
<dbReference type="InterPro" id="IPR011009">
    <property type="entry name" value="Kinase-like_dom_sf"/>
</dbReference>
<protein>
    <recommendedName>
        <fullName evidence="3">non-specific serine/threonine protein kinase</fullName>
        <ecNumber evidence="3">2.7.11.1</ecNumber>
    </recommendedName>
</protein>
<dbReference type="InterPro" id="IPR000719">
    <property type="entry name" value="Prot_kinase_dom"/>
</dbReference>
<evidence type="ECO:0000256" key="18">
    <source>
        <dbReference type="SAM" id="SignalP"/>
    </source>
</evidence>
<dbReference type="InterPro" id="IPR013210">
    <property type="entry name" value="LRR_N_plant-typ"/>
</dbReference>
<keyword evidence="21" id="KW-1185">Reference proteome</keyword>